<sequence length="156" mass="18494">MEISVDYIRISRQNSNHCEEFLNLGYAYMKEVAPDKSLEIHNKFLNSILNRQNETERWLVGIKVNAHMIGFAHFKVDRSERVGWGYIMEFYIIPDFRKKGLGRMLYEFIKEEFMKFGIENLWLTANQENGEPYWFSLGFVDTGETENGMKILHILI</sequence>
<evidence type="ECO:0000313" key="2">
    <source>
        <dbReference type="Proteomes" id="UP001631969"/>
    </source>
</evidence>
<dbReference type="EC" id="2.3.1.-" evidence="1"/>
<keyword evidence="1" id="KW-0808">Transferase</keyword>
<proteinExistence type="predicted"/>
<gene>
    <name evidence="1" type="ORF">ACI1P1_13575</name>
</gene>
<organism evidence="1 2">
    <name type="scientific">Paenibacillus mesotrionivorans</name>
    <dbReference type="NCBI Taxonomy" id="3160968"/>
    <lineage>
        <taxon>Bacteria</taxon>
        <taxon>Bacillati</taxon>
        <taxon>Bacillota</taxon>
        <taxon>Bacilli</taxon>
        <taxon>Bacillales</taxon>
        <taxon>Paenibacillaceae</taxon>
        <taxon>Paenibacillus</taxon>
    </lineage>
</organism>
<keyword evidence="2" id="KW-1185">Reference proteome</keyword>
<dbReference type="EMBL" id="JBJURJ010000008">
    <property type="protein sequence ID" value="MFM9329319.1"/>
    <property type="molecule type" value="Genomic_DNA"/>
</dbReference>
<dbReference type="Proteomes" id="UP001631969">
    <property type="component" value="Unassembled WGS sequence"/>
</dbReference>
<protein>
    <submittedName>
        <fullName evidence="1">GNAT family N-acetyltransferase</fullName>
        <ecNumber evidence="1">2.3.1.-</ecNumber>
    </submittedName>
</protein>
<name>A0ACC7NZ66_9BACL</name>
<accession>A0ACC7NZ66</accession>
<evidence type="ECO:0000313" key="1">
    <source>
        <dbReference type="EMBL" id="MFM9329319.1"/>
    </source>
</evidence>
<keyword evidence="1" id="KW-0012">Acyltransferase</keyword>
<comment type="caution">
    <text evidence="1">The sequence shown here is derived from an EMBL/GenBank/DDBJ whole genome shotgun (WGS) entry which is preliminary data.</text>
</comment>
<reference evidence="1" key="1">
    <citation type="submission" date="2024-12" db="EMBL/GenBank/DDBJ databases">
        <authorList>
            <person name="Wu N."/>
        </authorList>
    </citation>
    <scope>NUCLEOTIDE SEQUENCE</scope>
    <source>
        <strain evidence="1">P15</strain>
    </source>
</reference>